<dbReference type="EMBL" id="UINC01184141">
    <property type="protein sequence ID" value="SVD95217.1"/>
    <property type="molecule type" value="Genomic_DNA"/>
</dbReference>
<evidence type="ECO:0000256" key="3">
    <source>
        <dbReference type="ARBA" id="ARBA00022801"/>
    </source>
</evidence>
<dbReference type="Gene3D" id="3.60.10.10">
    <property type="entry name" value="Endonuclease/exonuclease/phosphatase"/>
    <property type="match status" value="1"/>
</dbReference>
<evidence type="ECO:0000256" key="1">
    <source>
        <dbReference type="ARBA" id="ARBA00007359"/>
    </source>
</evidence>
<dbReference type="GO" id="GO:0006308">
    <property type="term" value="P:DNA catabolic process"/>
    <property type="evidence" value="ECO:0007669"/>
    <property type="project" value="InterPro"/>
</dbReference>
<keyword evidence="2" id="KW-0540">Nuclease</keyword>
<reference evidence="5" key="1">
    <citation type="submission" date="2018-05" db="EMBL/GenBank/DDBJ databases">
        <authorList>
            <person name="Lanie J.A."/>
            <person name="Ng W.-L."/>
            <person name="Kazmierczak K.M."/>
            <person name="Andrzejewski T.M."/>
            <person name="Davidsen T.M."/>
            <person name="Wayne K.J."/>
            <person name="Tettelin H."/>
            <person name="Glass J.I."/>
            <person name="Rusch D."/>
            <person name="Podicherti R."/>
            <person name="Tsui H.-C.T."/>
            <person name="Winkler M.E."/>
        </authorList>
    </citation>
    <scope>NUCLEOTIDE SEQUENCE</scope>
</reference>
<dbReference type="InterPro" id="IPR016202">
    <property type="entry name" value="DNase_I"/>
</dbReference>
<feature type="non-terminal residue" evidence="5">
    <location>
        <position position="1"/>
    </location>
</feature>
<dbReference type="SUPFAM" id="SSF56219">
    <property type="entry name" value="DNase I-like"/>
    <property type="match status" value="1"/>
</dbReference>
<protein>
    <recommendedName>
        <fullName evidence="4">Endonuclease/exonuclease/phosphatase domain-containing protein</fullName>
    </recommendedName>
</protein>
<dbReference type="PANTHER" id="PTHR11371:SF31">
    <property type="entry name" value="EXTRACELLULAR NUCLEASE"/>
    <property type="match status" value="1"/>
</dbReference>
<organism evidence="5">
    <name type="scientific">marine metagenome</name>
    <dbReference type="NCBI Taxonomy" id="408172"/>
    <lineage>
        <taxon>unclassified sequences</taxon>
        <taxon>metagenomes</taxon>
        <taxon>ecological metagenomes</taxon>
    </lineage>
</organism>
<accession>A0A382ZI42</accession>
<evidence type="ECO:0000259" key="4">
    <source>
        <dbReference type="Pfam" id="PF03372"/>
    </source>
</evidence>
<proteinExistence type="inferred from homology"/>
<dbReference type="AlphaFoldDB" id="A0A382ZI42"/>
<sequence>DRLQQFDLIAIQELRDEEVVQRTLSILEARGHVYHAMVSPPVGRGVKERYAFLWRPEKVAPVDSGTVYSDPDDVFIREPFYASFRADSFDFTLITIHVVFGDGVADRRAENLHLDDVYRAVQGADPNEQDVILLGDFNLPPSDSGMAEVDGLLDPVFTGDVRTTISEASLYDNLWWDAEFVTEWTGAAGIDRFDEAVFGNSDDAASLAVSDHRPIWVTLSTELPDDDGRSISTGMAPKSWGITKLAR</sequence>
<gene>
    <name evidence="5" type="ORF">METZ01_LOCUS448071</name>
</gene>
<evidence type="ECO:0000313" key="5">
    <source>
        <dbReference type="EMBL" id="SVD95217.1"/>
    </source>
</evidence>
<dbReference type="SMART" id="SM00476">
    <property type="entry name" value="DNaseIc"/>
    <property type="match status" value="1"/>
</dbReference>
<dbReference type="Pfam" id="PF03372">
    <property type="entry name" value="Exo_endo_phos"/>
    <property type="match status" value="1"/>
</dbReference>
<evidence type="ECO:0000256" key="2">
    <source>
        <dbReference type="ARBA" id="ARBA00022722"/>
    </source>
</evidence>
<name>A0A382ZI42_9ZZZZ</name>
<dbReference type="PANTHER" id="PTHR11371">
    <property type="entry name" value="DEOXYRIBONUCLEASE"/>
    <property type="match status" value="1"/>
</dbReference>
<feature type="domain" description="Endonuclease/exonuclease/phosphatase" evidence="4">
    <location>
        <begin position="2"/>
        <end position="152"/>
    </location>
</feature>
<keyword evidence="3" id="KW-0378">Hydrolase</keyword>
<dbReference type="InterPro" id="IPR005135">
    <property type="entry name" value="Endo/exonuclease/phosphatase"/>
</dbReference>
<dbReference type="InterPro" id="IPR036691">
    <property type="entry name" value="Endo/exonu/phosph_ase_sf"/>
</dbReference>
<dbReference type="GO" id="GO:0016787">
    <property type="term" value="F:hydrolase activity"/>
    <property type="evidence" value="ECO:0007669"/>
    <property type="project" value="UniProtKB-KW"/>
</dbReference>
<comment type="similarity">
    <text evidence="1">Belongs to the DNase I family.</text>
</comment>
<dbReference type="GO" id="GO:0004536">
    <property type="term" value="F:DNA nuclease activity"/>
    <property type="evidence" value="ECO:0007669"/>
    <property type="project" value="InterPro"/>
</dbReference>